<comment type="caution">
    <text evidence="2">The sequence shown here is derived from an EMBL/GenBank/DDBJ whole genome shotgun (WGS) entry which is preliminary data.</text>
</comment>
<dbReference type="OrthoDB" id="2576311at2759"/>
<keyword evidence="1" id="KW-0732">Signal</keyword>
<dbReference type="EMBL" id="WHVB01000046">
    <property type="protein sequence ID" value="KAF8465586.1"/>
    <property type="molecule type" value="Genomic_DNA"/>
</dbReference>
<feature type="chain" id="PRO_5040446755" evidence="1">
    <location>
        <begin position="20"/>
        <end position="167"/>
    </location>
</feature>
<reference evidence="2" key="1">
    <citation type="submission" date="2019-10" db="EMBL/GenBank/DDBJ databases">
        <authorList>
            <consortium name="DOE Joint Genome Institute"/>
            <person name="Kuo A."/>
            <person name="Miyauchi S."/>
            <person name="Kiss E."/>
            <person name="Drula E."/>
            <person name="Kohler A."/>
            <person name="Sanchez-Garcia M."/>
            <person name="Andreopoulos B."/>
            <person name="Barry K.W."/>
            <person name="Bonito G."/>
            <person name="Buee M."/>
            <person name="Carver A."/>
            <person name="Chen C."/>
            <person name="Cichocki N."/>
            <person name="Clum A."/>
            <person name="Culley D."/>
            <person name="Crous P.W."/>
            <person name="Fauchery L."/>
            <person name="Girlanda M."/>
            <person name="Hayes R."/>
            <person name="Keri Z."/>
            <person name="LaButti K."/>
            <person name="Lipzen A."/>
            <person name="Lombard V."/>
            <person name="Magnuson J."/>
            <person name="Maillard F."/>
            <person name="Morin E."/>
            <person name="Murat C."/>
            <person name="Nolan M."/>
            <person name="Ohm R."/>
            <person name="Pangilinan J."/>
            <person name="Pereira M."/>
            <person name="Perotto S."/>
            <person name="Peter M."/>
            <person name="Riley R."/>
            <person name="Sitrit Y."/>
            <person name="Stielow B."/>
            <person name="Szollosi G."/>
            <person name="Zifcakova L."/>
            <person name="Stursova M."/>
            <person name="Spatafora J.W."/>
            <person name="Tedersoo L."/>
            <person name="Vaario L.-M."/>
            <person name="Yamada A."/>
            <person name="Yan M."/>
            <person name="Wang P."/>
            <person name="Xu J."/>
            <person name="Bruns T."/>
            <person name="Baldrian P."/>
            <person name="Vilgalys R."/>
            <person name="Henrissat B."/>
            <person name="Grigoriev I.V."/>
            <person name="Hibbett D."/>
            <person name="Nagy L.G."/>
            <person name="Martin F.M."/>
        </authorList>
    </citation>
    <scope>NUCLEOTIDE SEQUENCE</scope>
    <source>
        <strain evidence="2">Prilba</strain>
    </source>
</reference>
<keyword evidence="3" id="KW-1185">Reference proteome</keyword>
<feature type="signal peptide" evidence="1">
    <location>
        <begin position="1"/>
        <end position="19"/>
    </location>
</feature>
<dbReference type="Proteomes" id="UP000759537">
    <property type="component" value="Unassembled WGS sequence"/>
</dbReference>
<evidence type="ECO:0000313" key="2">
    <source>
        <dbReference type="EMBL" id="KAF8465586.1"/>
    </source>
</evidence>
<gene>
    <name evidence="2" type="ORF">DFH94DRAFT_698751</name>
</gene>
<reference evidence="2" key="2">
    <citation type="journal article" date="2020" name="Nat. Commun.">
        <title>Large-scale genome sequencing of mycorrhizal fungi provides insights into the early evolution of symbiotic traits.</title>
        <authorList>
            <person name="Miyauchi S."/>
            <person name="Kiss E."/>
            <person name="Kuo A."/>
            <person name="Drula E."/>
            <person name="Kohler A."/>
            <person name="Sanchez-Garcia M."/>
            <person name="Morin E."/>
            <person name="Andreopoulos B."/>
            <person name="Barry K.W."/>
            <person name="Bonito G."/>
            <person name="Buee M."/>
            <person name="Carver A."/>
            <person name="Chen C."/>
            <person name="Cichocki N."/>
            <person name="Clum A."/>
            <person name="Culley D."/>
            <person name="Crous P.W."/>
            <person name="Fauchery L."/>
            <person name="Girlanda M."/>
            <person name="Hayes R.D."/>
            <person name="Keri Z."/>
            <person name="LaButti K."/>
            <person name="Lipzen A."/>
            <person name="Lombard V."/>
            <person name="Magnuson J."/>
            <person name="Maillard F."/>
            <person name="Murat C."/>
            <person name="Nolan M."/>
            <person name="Ohm R.A."/>
            <person name="Pangilinan J."/>
            <person name="Pereira M.F."/>
            <person name="Perotto S."/>
            <person name="Peter M."/>
            <person name="Pfister S."/>
            <person name="Riley R."/>
            <person name="Sitrit Y."/>
            <person name="Stielow J.B."/>
            <person name="Szollosi G."/>
            <person name="Zifcakova L."/>
            <person name="Stursova M."/>
            <person name="Spatafora J.W."/>
            <person name="Tedersoo L."/>
            <person name="Vaario L.M."/>
            <person name="Yamada A."/>
            <person name="Yan M."/>
            <person name="Wang P."/>
            <person name="Xu J."/>
            <person name="Bruns T."/>
            <person name="Baldrian P."/>
            <person name="Vilgalys R."/>
            <person name="Dunand C."/>
            <person name="Henrissat B."/>
            <person name="Grigoriev I.V."/>
            <person name="Hibbett D."/>
            <person name="Nagy L.G."/>
            <person name="Martin F.M."/>
        </authorList>
    </citation>
    <scope>NUCLEOTIDE SEQUENCE</scope>
    <source>
        <strain evidence="2">Prilba</strain>
    </source>
</reference>
<accession>A0A9P5JUS5</accession>
<protein>
    <submittedName>
        <fullName evidence="2">Uncharacterized protein</fullName>
    </submittedName>
</protein>
<evidence type="ECO:0000256" key="1">
    <source>
        <dbReference type="SAM" id="SignalP"/>
    </source>
</evidence>
<evidence type="ECO:0000313" key="3">
    <source>
        <dbReference type="Proteomes" id="UP000759537"/>
    </source>
</evidence>
<name>A0A9P5JUS5_9AGAM</name>
<sequence length="167" mass="17477">MSLLALLLSSLLFFSGFAAAGIYAPDCSLSWEWTFNTLGQNACTVAAFMMSTCSGGSFTINALPGPSYSYSGPSGSDDTDLCKCNTIAYSLLSACDACQGAEWISWAEYKYNCTTVLVPSEFPNPVPAGTSVPLWALIDVTVEGTWDPIEAAIVGDSPELGPGTIIG</sequence>
<proteinExistence type="predicted"/>
<dbReference type="AlphaFoldDB" id="A0A9P5JUS5"/>
<organism evidence="2 3">
    <name type="scientific">Russula ochroleuca</name>
    <dbReference type="NCBI Taxonomy" id="152965"/>
    <lineage>
        <taxon>Eukaryota</taxon>
        <taxon>Fungi</taxon>
        <taxon>Dikarya</taxon>
        <taxon>Basidiomycota</taxon>
        <taxon>Agaricomycotina</taxon>
        <taxon>Agaricomycetes</taxon>
        <taxon>Russulales</taxon>
        <taxon>Russulaceae</taxon>
        <taxon>Russula</taxon>
    </lineage>
</organism>